<reference evidence="3" key="1">
    <citation type="journal article" date="2017" name="Nat. Ecol. Evol.">
        <title>Genome expansion and lineage-specific genetic innovations in the forest pathogenic fungi Armillaria.</title>
        <authorList>
            <person name="Sipos G."/>
            <person name="Prasanna A.N."/>
            <person name="Walter M.C."/>
            <person name="O'Connor E."/>
            <person name="Balint B."/>
            <person name="Krizsan K."/>
            <person name="Kiss B."/>
            <person name="Hess J."/>
            <person name="Varga T."/>
            <person name="Slot J."/>
            <person name="Riley R."/>
            <person name="Boka B."/>
            <person name="Rigling D."/>
            <person name="Barry K."/>
            <person name="Lee J."/>
            <person name="Mihaltcheva S."/>
            <person name="LaButti K."/>
            <person name="Lipzen A."/>
            <person name="Waldron R."/>
            <person name="Moloney N.M."/>
            <person name="Sperisen C."/>
            <person name="Kredics L."/>
            <person name="Vagvoelgyi C."/>
            <person name="Patrignani A."/>
            <person name="Fitzpatrick D."/>
            <person name="Nagy I."/>
            <person name="Doyle S."/>
            <person name="Anderson J.B."/>
            <person name="Grigoriev I.V."/>
            <person name="Gueldener U."/>
            <person name="Muensterkoetter M."/>
            <person name="Nagy L.G."/>
        </authorList>
    </citation>
    <scope>NUCLEOTIDE SEQUENCE [LARGE SCALE GENOMIC DNA]</scope>
    <source>
        <strain evidence="3">C18/9</strain>
    </source>
</reference>
<feature type="chain" id="PRO_5013352291" evidence="1">
    <location>
        <begin position="18"/>
        <end position="226"/>
    </location>
</feature>
<protein>
    <submittedName>
        <fullName evidence="2">Uncharacterized protein</fullName>
    </submittedName>
</protein>
<evidence type="ECO:0000313" key="2">
    <source>
        <dbReference type="EMBL" id="SJL14766.1"/>
    </source>
</evidence>
<dbReference type="Proteomes" id="UP000219338">
    <property type="component" value="Unassembled WGS sequence"/>
</dbReference>
<dbReference type="EMBL" id="FUEG01000025">
    <property type="protein sequence ID" value="SJL14766.1"/>
    <property type="molecule type" value="Genomic_DNA"/>
</dbReference>
<dbReference type="AlphaFoldDB" id="A0A284S1C0"/>
<name>A0A284S1C0_ARMOS</name>
<organism evidence="2 3">
    <name type="scientific">Armillaria ostoyae</name>
    <name type="common">Armillaria root rot fungus</name>
    <dbReference type="NCBI Taxonomy" id="47428"/>
    <lineage>
        <taxon>Eukaryota</taxon>
        <taxon>Fungi</taxon>
        <taxon>Dikarya</taxon>
        <taxon>Basidiomycota</taxon>
        <taxon>Agaricomycotina</taxon>
        <taxon>Agaricomycetes</taxon>
        <taxon>Agaricomycetidae</taxon>
        <taxon>Agaricales</taxon>
        <taxon>Marasmiineae</taxon>
        <taxon>Physalacriaceae</taxon>
        <taxon>Armillaria</taxon>
    </lineage>
</organism>
<proteinExistence type="predicted"/>
<evidence type="ECO:0000313" key="3">
    <source>
        <dbReference type="Proteomes" id="UP000219338"/>
    </source>
</evidence>
<accession>A0A284S1C0</accession>
<sequence>MVSVITVILLEPIFIGGNVTSPGLQDIHRNGPFINQSFSEPMSECCQVFLSLVKPRYSVYVSAAVHDLRIARRVTPTLAPLWKWVYVKISPIGRYWHCSNLPFPGKMRNFPRPEYHILPSFALGLSTGSVFKCKIGGGLRPCASVLSERREVTTMTIQFHAYKCANSTRPTCPQLILQYRRRYWLLRIFERFSPNTFYQICTVYHDTLQRPHPSQSPQPMSRTLSQ</sequence>
<gene>
    <name evidence="2" type="ORF">ARMOST_18234</name>
</gene>
<keyword evidence="3" id="KW-1185">Reference proteome</keyword>
<evidence type="ECO:0000256" key="1">
    <source>
        <dbReference type="SAM" id="SignalP"/>
    </source>
</evidence>
<keyword evidence="1" id="KW-0732">Signal</keyword>
<feature type="signal peptide" evidence="1">
    <location>
        <begin position="1"/>
        <end position="17"/>
    </location>
</feature>